<organism evidence="3 4">
    <name type="scientific">Plectosphaerella cucumerina</name>
    <dbReference type="NCBI Taxonomy" id="40658"/>
    <lineage>
        <taxon>Eukaryota</taxon>
        <taxon>Fungi</taxon>
        <taxon>Dikarya</taxon>
        <taxon>Ascomycota</taxon>
        <taxon>Pezizomycotina</taxon>
        <taxon>Sordariomycetes</taxon>
        <taxon>Hypocreomycetidae</taxon>
        <taxon>Glomerellales</taxon>
        <taxon>Plectosphaerellaceae</taxon>
        <taxon>Plectosphaerella</taxon>
    </lineage>
</organism>
<gene>
    <name evidence="3" type="ORF">B0T11DRAFT_355404</name>
</gene>
<evidence type="ECO:0000256" key="2">
    <source>
        <dbReference type="SAM" id="SignalP"/>
    </source>
</evidence>
<feature type="region of interest" description="Disordered" evidence="1">
    <location>
        <begin position="71"/>
        <end position="96"/>
    </location>
</feature>
<evidence type="ECO:0000256" key="1">
    <source>
        <dbReference type="SAM" id="MobiDB-lite"/>
    </source>
</evidence>
<evidence type="ECO:0000313" key="3">
    <source>
        <dbReference type="EMBL" id="KAH7358815.1"/>
    </source>
</evidence>
<dbReference type="OrthoDB" id="5006988at2759"/>
<keyword evidence="2" id="KW-0732">Signal</keyword>
<sequence>MRSAAIITSVLVTSAVALVTPRAEEDSPFIIQSFDVPGASEELGITVPKGAPEGLFSVTIGADGVAHHTRIELPEGGPPDHLATRDDENDEASSVSLAKRQSGWNYVCGDGRSLNREITDMVMIWMKWYCGATTPNWRGTEIKPYEKMYGHDSGVVVYFCNFDRVVHLCKHWEMEEHLQGKVGQKCGAYKPGWATWGDYRISIGQQGVGSDMYFCGQYN</sequence>
<protein>
    <submittedName>
        <fullName evidence="3">Uncharacterized protein</fullName>
    </submittedName>
</protein>
<dbReference type="EMBL" id="JAGPXD010000004">
    <property type="protein sequence ID" value="KAH7358815.1"/>
    <property type="molecule type" value="Genomic_DNA"/>
</dbReference>
<dbReference type="Proteomes" id="UP000813385">
    <property type="component" value="Unassembled WGS sequence"/>
</dbReference>
<keyword evidence="4" id="KW-1185">Reference proteome</keyword>
<accession>A0A8K0THT5</accession>
<comment type="caution">
    <text evidence="3">The sequence shown here is derived from an EMBL/GenBank/DDBJ whole genome shotgun (WGS) entry which is preliminary data.</text>
</comment>
<proteinExistence type="predicted"/>
<evidence type="ECO:0000313" key="4">
    <source>
        <dbReference type="Proteomes" id="UP000813385"/>
    </source>
</evidence>
<name>A0A8K0THT5_9PEZI</name>
<reference evidence="3" key="1">
    <citation type="journal article" date="2021" name="Nat. Commun.">
        <title>Genetic determinants of endophytism in the Arabidopsis root mycobiome.</title>
        <authorList>
            <person name="Mesny F."/>
            <person name="Miyauchi S."/>
            <person name="Thiergart T."/>
            <person name="Pickel B."/>
            <person name="Atanasova L."/>
            <person name="Karlsson M."/>
            <person name="Huettel B."/>
            <person name="Barry K.W."/>
            <person name="Haridas S."/>
            <person name="Chen C."/>
            <person name="Bauer D."/>
            <person name="Andreopoulos W."/>
            <person name="Pangilinan J."/>
            <person name="LaButti K."/>
            <person name="Riley R."/>
            <person name="Lipzen A."/>
            <person name="Clum A."/>
            <person name="Drula E."/>
            <person name="Henrissat B."/>
            <person name="Kohler A."/>
            <person name="Grigoriev I.V."/>
            <person name="Martin F.M."/>
            <person name="Hacquard S."/>
        </authorList>
    </citation>
    <scope>NUCLEOTIDE SEQUENCE</scope>
    <source>
        <strain evidence="3">MPI-CAGE-AT-0016</strain>
    </source>
</reference>
<feature type="chain" id="PRO_5035427598" evidence="2">
    <location>
        <begin position="18"/>
        <end position="219"/>
    </location>
</feature>
<feature type="signal peptide" evidence="2">
    <location>
        <begin position="1"/>
        <end position="17"/>
    </location>
</feature>
<dbReference type="AlphaFoldDB" id="A0A8K0THT5"/>